<dbReference type="GO" id="GO:0000160">
    <property type="term" value="P:phosphorelay signal transduction system"/>
    <property type="evidence" value="ECO:0007669"/>
    <property type="project" value="InterPro"/>
</dbReference>
<dbReference type="InterPro" id="IPR001789">
    <property type="entry name" value="Sig_transdc_resp-reg_receiver"/>
</dbReference>
<proteinExistence type="predicted"/>
<dbReference type="PANTHER" id="PTHR32071">
    <property type="entry name" value="TRANSCRIPTIONAL REGULATORY PROTEIN"/>
    <property type="match status" value="1"/>
</dbReference>
<dbReference type="SUPFAM" id="SSF52172">
    <property type="entry name" value="CheY-like"/>
    <property type="match status" value="1"/>
</dbReference>
<feature type="modified residue" description="4-aspartylphosphate" evidence="3">
    <location>
        <position position="8"/>
    </location>
</feature>
<keyword evidence="1" id="KW-0547">Nucleotide-binding</keyword>
<dbReference type="InterPro" id="IPR002078">
    <property type="entry name" value="Sigma_54_int"/>
</dbReference>
<reference evidence="6 7" key="1">
    <citation type="journal article" date="2015" name="Microbiome">
        <title>Genomic resolution of linkages in carbon, nitrogen, and sulfur cycling among widespread estuary sediment bacteria.</title>
        <authorList>
            <person name="Baker B.J."/>
            <person name="Lazar C.S."/>
            <person name="Teske A.P."/>
            <person name="Dick G.J."/>
        </authorList>
    </citation>
    <scope>NUCLEOTIDE SEQUENCE [LARGE SCALE GENOMIC DNA]</scope>
    <source>
        <strain evidence="6">DG_54_3</strain>
    </source>
</reference>
<dbReference type="Gene3D" id="1.10.8.60">
    <property type="match status" value="1"/>
</dbReference>
<dbReference type="InterPro" id="IPR027417">
    <property type="entry name" value="P-loop_NTPase"/>
</dbReference>
<dbReference type="EMBL" id="LIZX01000116">
    <property type="protein sequence ID" value="KPJ65437.1"/>
    <property type="molecule type" value="Genomic_DNA"/>
</dbReference>
<sequence length="378" mass="43565">IPDLMMIDFDLKGKDGLEIFKELQPSPRVIMFSASGSIPIAVSATKLGVSEFLRKPINAEQLRSAVEKNISREAIKLRRGKGIEWLSGKSPKLKEMFAKIQKALEAARDIILVGERGIPKERVAEFIHQNGPKRERKLAKIDLSSFRKETLEAHFWANIQELMGRPKASSLQNEQDLYGTVYLENLEGLDEFFKRSIFNFFKERKGRIDKSIRAIIGIYDKNEIQRLKIKEGFLIEIPPLRERKEDLPGLLELYLKRYSTEYNKKVEFISSELLDFLAAYDYPGNYLELERLIQGAVLEAASDKLELKNFLLDFRGLLQTSLKKGLEENLTLEEAKRKLEKILYPTLLKKFDGDKSRVARFLDIPKATLVERLEDLVD</sequence>
<evidence type="ECO:0000256" key="3">
    <source>
        <dbReference type="PROSITE-ProRule" id="PRU00169"/>
    </source>
</evidence>
<dbReference type="Pfam" id="PF00158">
    <property type="entry name" value="Sigma54_activat"/>
    <property type="match status" value="1"/>
</dbReference>
<dbReference type="Gene3D" id="3.40.50.2300">
    <property type="match status" value="1"/>
</dbReference>
<dbReference type="SUPFAM" id="SSF52540">
    <property type="entry name" value="P-loop containing nucleoside triphosphate hydrolases"/>
    <property type="match status" value="1"/>
</dbReference>
<feature type="non-terminal residue" evidence="6">
    <location>
        <position position="1"/>
    </location>
</feature>
<dbReference type="InterPro" id="IPR011006">
    <property type="entry name" value="CheY-like_superfamily"/>
</dbReference>
<name>A0A0S7XSE4_UNCSA</name>
<dbReference type="AlphaFoldDB" id="A0A0S7XSE4"/>
<gene>
    <name evidence="6" type="ORF">AMJ44_10125</name>
</gene>
<evidence type="ECO:0000259" key="5">
    <source>
        <dbReference type="PROSITE" id="PS50110"/>
    </source>
</evidence>
<dbReference type="Proteomes" id="UP000051861">
    <property type="component" value="Unassembled WGS sequence"/>
</dbReference>
<dbReference type="GO" id="GO:0005524">
    <property type="term" value="F:ATP binding"/>
    <property type="evidence" value="ECO:0007669"/>
    <property type="project" value="UniProtKB-KW"/>
</dbReference>
<keyword evidence="3" id="KW-0597">Phosphoprotein</keyword>
<dbReference type="PROSITE" id="PS50110">
    <property type="entry name" value="RESPONSE_REGULATORY"/>
    <property type="match status" value="1"/>
</dbReference>
<dbReference type="InterPro" id="IPR058031">
    <property type="entry name" value="AAA_lid_NorR"/>
</dbReference>
<evidence type="ECO:0000313" key="7">
    <source>
        <dbReference type="Proteomes" id="UP000051861"/>
    </source>
</evidence>
<dbReference type="Pfam" id="PF00072">
    <property type="entry name" value="Response_reg"/>
    <property type="match status" value="1"/>
</dbReference>
<dbReference type="GO" id="GO:0006355">
    <property type="term" value="P:regulation of DNA-templated transcription"/>
    <property type="evidence" value="ECO:0007669"/>
    <property type="project" value="InterPro"/>
</dbReference>
<comment type="caution">
    <text evidence="6">The sequence shown here is derived from an EMBL/GenBank/DDBJ whole genome shotgun (WGS) entry which is preliminary data.</text>
</comment>
<evidence type="ECO:0008006" key="8">
    <source>
        <dbReference type="Google" id="ProtNLM"/>
    </source>
</evidence>
<dbReference type="PROSITE" id="PS50045">
    <property type="entry name" value="SIGMA54_INTERACT_4"/>
    <property type="match status" value="1"/>
</dbReference>
<dbReference type="SUPFAM" id="SSF46689">
    <property type="entry name" value="Homeodomain-like"/>
    <property type="match status" value="1"/>
</dbReference>
<evidence type="ECO:0000259" key="4">
    <source>
        <dbReference type="PROSITE" id="PS50045"/>
    </source>
</evidence>
<evidence type="ECO:0000256" key="2">
    <source>
        <dbReference type="ARBA" id="ARBA00022840"/>
    </source>
</evidence>
<dbReference type="Gene3D" id="1.10.10.60">
    <property type="entry name" value="Homeodomain-like"/>
    <property type="match status" value="1"/>
</dbReference>
<accession>A0A0S7XSE4</accession>
<protein>
    <recommendedName>
        <fullName evidence="8">Sigma-54 factor interaction domain-containing protein</fullName>
    </recommendedName>
</protein>
<dbReference type="Gene3D" id="3.40.50.300">
    <property type="entry name" value="P-loop containing nucleotide triphosphate hydrolases"/>
    <property type="match status" value="1"/>
</dbReference>
<feature type="domain" description="Sigma-54 factor interaction" evidence="4">
    <location>
        <begin position="86"/>
        <end position="298"/>
    </location>
</feature>
<dbReference type="InterPro" id="IPR009057">
    <property type="entry name" value="Homeodomain-like_sf"/>
</dbReference>
<evidence type="ECO:0000313" key="6">
    <source>
        <dbReference type="EMBL" id="KPJ65437.1"/>
    </source>
</evidence>
<dbReference type="PANTHER" id="PTHR32071:SF57">
    <property type="entry name" value="C4-DICARBOXYLATE TRANSPORT TRANSCRIPTIONAL REGULATORY PROTEIN DCTD"/>
    <property type="match status" value="1"/>
</dbReference>
<keyword evidence="2" id="KW-0067">ATP-binding</keyword>
<organism evidence="6 7">
    <name type="scientific">candidate division WOR-1 bacterium DG_54_3</name>
    <dbReference type="NCBI Taxonomy" id="1703775"/>
    <lineage>
        <taxon>Bacteria</taxon>
        <taxon>Bacillati</taxon>
        <taxon>Saganbacteria</taxon>
    </lineage>
</organism>
<evidence type="ECO:0000256" key="1">
    <source>
        <dbReference type="ARBA" id="ARBA00022741"/>
    </source>
</evidence>
<dbReference type="Pfam" id="PF25601">
    <property type="entry name" value="AAA_lid_14"/>
    <property type="match status" value="1"/>
</dbReference>
<feature type="domain" description="Response regulatory" evidence="5">
    <location>
        <begin position="1"/>
        <end position="70"/>
    </location>
</feature>